<keyword evidence="4" id="KW-0521">NADP</keyword>
<dbReference type="SUPFAM" id="SSF51395">
    <property type="entry name" value="FMN-linked oxidoreductases"/>
    <property type="match status" value="1"/>
</dbReference>
<dbReference type="PANTHER" id="PTHR43303:SF4">
    <property type="entry name" value="NADPH DEHYDROGENASE C23G7.10C-RELATED"/>
    <property type="match status" value="1"/>
</dbReference>
<reference evidence="7 8" key="1">
    <citation type="submission" date="2018-02" db="EMBL/GenBank/DDBJ databases">
        <title>Genome sequence of the basidiomycete white-rot fungus Phlebia centrifuga.</title>
        <authorList>
            <person name="Granchi Z."/>
            <person name="Peng M."/>
            <person name="de Vries R.P."/>
            <person name="Hilden K."/>
            <person name="Makela M.R."/>
            <person name="Grigoriev I."/>
            <person name="Riley R."/>
        </authorList>
    </citation>
    <scope>NUCLEOTIDE SEQUENCE [LARGE SCALE GENOMIC DNA]</scope>
    <source>
        <strain evidence="7 8">FBCC195</strain>
    </source>
</reference>
<dbReference type="EMBL" id="MLYV02000371">
    <property type="protein sequence ID" value="PSS05446.1"/>
    <property type="molecule type" value="Genomic_DNA"/>
</dbReference>
<evidence type="ECO:0000256" key="1">
    <source>
        <dbReference type="ARBA" id="ARBA00001917"/>
    </source>
</evidence>
<evidence type="ECO:0000313" key="8">
    <source>
        <dbReference type="Proteomes" id="UP000186601"/>
    </source>
</evidence>
<evidence type="ECO:0000256" key="3">
    <source>
        <dbReference type="ARBA" id="ARBA00022643"/>
    </source>
</evidence>
<sequence length="368" mass="40720">MSPSKTGYLCSDNGHATDWHLVHIGGFATRGVGAICIEATSVLPNGRISPEDAGLWTDSQIEPLKRIVNFCHAQGTLVGVQLTHGGRKTSTFAPFVHLNAAKTRRATTWTASQQENGWPDDVIAPSAISFSKDYPNPKEMAEEDLTRVEDAFLAAVERCKKIGFDFIDIHGAHGYLLHEFVSSLSNTRTDQYGGSLENRIRYPLRITSSIRKAWQKPLFYRLSATDWAEGPEKDENGEWRQWGLEQSTILVGEIEKLGVDLVDVSTGGNWEKQSIPIGPGYQVPFAEALKKAHPKLVCSAVGLITSPKQAESYLQDGKTDVIFIAREFLRNPHWAMYAAQELGVAIKPANEYERAWMDVLAPKPAAEN</sequence>
<dbReference type="PANTHER" id="PTHR43303">
    <property type="entry name" value="NADPH DEHYDROGENASE C23G7.10C-RELATED"/>
    <property type="match status" value="1"/>
</dbReference>
<dbReference type="InterPro" id="IPR013785">
    <property type="entry name" value="Aldolase_TIM"/>
</dbReference>
<dbReference type="InterPro" id="IPR001155">
    <property type="entry name" value="OxRdtase_FMN_N"/>
</dbReference>
<dbReference type="Proteomes" id="UP000186601">
    <property type="component" value="Unassembled WGS sequence"/>
</dbReference>
<dbReference type="CDD" id="cd02932">
    <property type="entry name" value="OYE_YqiM_FMN"/>
    <property type="match status" value="1"/>
</dbReference>
<dbReference type="GO" id="GO:0003959">
    <property type="term" value="F:NADPH dehydrogenase activity"/>
    <property type="evidence" value="ECO:0007669"/>
    <property type="project" value="InterPro"/>
</dbReference>
<comment type="caution">
    <text evidence="7">The sequence shown here is derived from an EMBL/GenBank/DDBJ whole genome shotgun (WGS) entry which is preliminary data.</text>
</comment>
<accession>A0A2R6QBE6</accession>
<dbReference type="GO" id="GO:0010181">
    <property type="term" value="F:FMN binding"/>
    <property type="evidence" value="ECO:0007669"/>
    <property type="project" value="InterPro"/>
</dbReference>
<protein>
    <recommendedName>
        <fullName evidence="6">NADH:flavin oxidoreductase/NADH oxidase N-terminal domain-containing protein</fullName>
    </recommendedName>
</protein>
<dbReference type="OrthoDB" id="72788at2759"/>
<evidence type="ECO:0000256" key="5">
    <source>
        <dbReference type="ARBA" id="ARBA00023002"/>
    </source>
</evidence>
<evidence type="ECO:0000259" key="6">
    <source>
        <dbReference type="Pfam" id="PF00724"/>
    </source>
</evidence>
<evidence type="ECO:0000313" key="7">
    <source>
        <dbReference type="EMBL" id="PSS05446.1"/>
    </source>
</evidence>
<feature type="domain" description="NADH:flavin oxidoreductase/NADH oxidase N-terminal" evidence="6">
    <location>
        <begin position="3"/>
        <end position="341"/>
    </location>
</feature>
<dbReference type="GO" id="GO:0050661">
    <property type="term" value="F:NADP binding"/>
    <property type="evidence" value="ECO:0007669"/>
    <property type="project" value="InterPro"/>
</dbReference>
<keyword evidence="8" id="KW-1185">Reference proteome</keyword>
<dbReference type="AlphaFoldDB" id="A0A2R6QBE6"/>
<evidence type="ECO:0000256" key="2">
    <source>
        <dbReference type="ARBA" id="ARBA00022630"/>
    </source>
</evidence>
<name>A0A2R6QBE6_9APHY</name>
<keyword evidence="3" id="KW-0288">FMN</keyword>
<dbReference type="InterPro" id="IPR044152">
    <property type="entry name" value="YqjM-like"/>
</dbReference>
<dbReference type="Gene3D" id="3.20.20.70">
    <property type="entry name" value="Aldolase class I"/>
    <property type="match status" value="1"/>
</dbReference>
<dbReference type="Pfam" id="PF00724">
    <property type="entry name" value="Oxidored_FMN"/>
    <property type="match status" value="1"/>
</dbReference>
<evidence type="ECO:0000256" key="4">
    <source>
        <dbReference type="ARBA" id="ARBA00022857"/>
    </source>
</evidence>
<organism evidence="7 8">
    <name type="scientific">Hermanssonia centrifuga</name>
    <dbReference type="NCBI Taxonomy" id="98765"/>
    <lineage>
        <taxon>Eukaryota</taxon>
        <taxon>Fungi</taxon>
        <taxon>Dikarya</taxon>
        <taxon>Basidiomycota</taxon>
        <taxon>Agaricomycotina</taxon>
        <taxon>Agaricomycetes</taxon>
        <taxon>Polyporales</taxon>
        <taxon>Meruliaceae</taxon>
        <taxon>Hermanssonia</taxon>
    </lineage>
</organism>
<keyword evidence="2" id="KW-0285">Flavoprotein</keyword>
<gene>
    <name evidence="7" type="ORF">PHLCEN_2v3826</name>
</gene>
<proteinExistence type="predicted"/>
<keyword evidence="5" id="KW-0560">Oxidoreductase</keyword>
<dbReference type="STRING" id="98765.A0A2R6QBE6"/>
<comment type="cofactor">
    <cofactor evidence="1">
        <name>FMN</name>
        <dbReference type="ChEBI" id="CHEBI:58210"/>
    </cofactor>
</comment>